<dbReference type="EMBL" id="OZ034813">
    <property type="protein sequence ID" value="CAL1353969.1"/>
    <property type="molecule type" value="Genomic_DNA"/>
</dbReference>
<reference evidence="1 2" key="1">
    <citation type="submission" date="2024-04" db="EMBL/GenBank/DDBJ databases">
        <authorList>
            <person name="Fracassetti M."/>
        </authorList>
    </citation>
    <scope>NUCLEOTIDE SEQUENCE [LARGE SCALE GENOMIC DNA]</scope>
</reference>
<protein>
    <submittedName>
        <fullName evidence="1">Uncharacterized protein</fullName>
    </submittedName>
</protein>
<dbReference type="AlphaFoldDB" id="A0AAV2CD78"/>
<organism evidence="1 2">
    <name type="scientific">Linum trigynum</name>
    <dbReference type="NCBI Taxonomy" id="586398"/>
    <lineage>
        <taxon>Eukaryota</taxon>
        <taxon>Viridiplantae</taxon>
        <taxon>Streptophyta</taxon>
        <taxon>Embryophyta</taxon>
        <taxon>Tracheophyta</taxon>
        <taxon>Spermatophyta</taxon>
        <taxon>Magnoliopsida</taxon>
        <taxon>eudicotyledons</taxon>
        <taxon>Gunneridae</taxon>
        <taxon>Pentapetalae</taxon>
        <taxon>rosids</taxon>
        <taxon>fabids</taxon>
        <taxon>Malpighiales</taxon>
        <taxon>Linaceae</taxon>
        <taxon>Linum</taxon>
    </lineage>
</organism>
<evidence type="ECO:0000313" key="2">
    <source>
        <dbReference type="Proteomes" id="UP001497516"/>
    </source>
</evidence>
<gene>
    <name evidence="1" type="ORF">LTRI10_LOCUS1828</name>
</gene>
<keyword evidence="2" id="KW-1185">Reference proteome</keyword>
<proteinExistence type="predicted"/>
<dbReference type="Proteomes" id="UP001497516">
    <property type="component" value="Chromosome 1"/>
</dbReference>
<evidence type="ECO:0000313" key="1">
    <source>
        <dbReference type="EMBL" id="CAL1353969.1"/>
    </source>
</evidence>
<accession>A0AAV2CD78</accession>
<sequence>MDRQHSCEPTATIMRSSSIALLQERFRQLERARETRQQREFFQFLAEAEQVKPVATTMLVYDPPDNFSHLELLFPSKQQPLTPSKKPIYGQCNLDLQVREIPDLASLRSSDLLMMQTHYSYFDDSDVDTSLHL</sequence>
<dbReference type="PANTHER" id="PTHR34570">
    <property type="entry name" value="OS03G0593100 PROTEIN"/>
    <property type="match status" value="1"/>
</dbReference>
<name>A0AAV2CD78_9ROSI</name>
<dbReference type="PANTHER" id="PTHR34570:SF12">
    <property type="entry name" value="EXPRESSED PROTEIN"/>
    <property type="match status" value="1"/>
</dbReference>